<keyword evidence="1" id="KW-0496">Mitochondrion</keyword>
<protein>
    <submittedName>
        <fullName evidence="1">Uncharacterized protein orf163</fullName>
    </submittedName>
</protein>
<accession>Q6R9A7</accession>
<organism evidence="1 2">
    <name type="scientific">Zea mays</name>
    <name type="common">Maize</name>
    <dbReference type="NCBI Taxonomy" id="4577"/>
    <lineage>
        <taxon>Eukaryota</taxon>
        <taxon>Viridiplantae</taxon>
        <taxon>Streptophyta</taxon>
        <taxon>Embryophyta</taxon>
        <taxon>Tracheophyta</taxon>
        <taxon>Spermatophyta</taxon>
        <taxon>Magnoliopsida</taxon>
        <taxon>Liliopsida</taxon>
        <taxon>Poales</taxon>
        <taxon>Poaceae</taxon>
        <taxon>PACMAD clade</taxon>
        <taxon>Panicoideae</taxon>
        <taxon>Andropogonodae</taxon>
        <taxon>Andropogoneae</taxon>
        <taxon>Tripsacinae</taxon>
        <taxon>Zea</taxon>
    </lineage>
</organism>
<geneLocation type="mitochondrion" evidence="1"/>
<dbReference type="Proteomes" id="UP000007305">
    <property type="component" value="Mitochondrion"/>
</dbReference>
<evidence type="ECO:0000313" key="2">
    <source>
        <dbReference type="Proteomes" id="UP000007305"/>
    </source>
</evidence>
<dbReference type="STRING" id="4577.Q6R9A7"/>
<dbReference type="EMBL" id="AY506529">
    <property type="protein sequence ID" value="AAR91079.1"/>
    <property type="molecule type" value="Genomic_DNA"/>
</dbReference>
<sequence length="163" mass="17581">MELCGCLFILVLRGAFFPRYGVSSLLGIAVLSEGFSACHACYQFLTGVPLVGLGFGEILEVVKLLRETLVHTFSGFRLEFTSRDGGGAPLSRLLLQVLGLLVALNEEKGQLNIGIPLRRWGNRLTVALGRLQKEGLEFNLTNGASITKGKGAHQALLILRLTG</sequence>
<dbReference type="PaxDb" id="4577-GRMZM2G069284_P01"/>
<gene>
    <name evidence="1" type="primary">orf163</name>
</gene>
<dbReference type="RefSeq" id="YP_588401.1">
    <property type="nucleotide sequence ID" value="NC_007982.1"/>
</dbReference>
<proteinExistence type="predicted"/>
<evidence type="ECO:0000313" key="1">
    <source>
        <dbReference type="EMBL" id="AAR91079.1"/>
    </source>
</evidence>
<keyword evidence="2" id="KW-1185">Reference proteome</keyword>
<dbReference type="AlphaFoldDB" id="Q6R9A7"/>
<name>Q6R9A7_MAIZE</name>
<dbReference type="InParanoid" id="Q6R9A7"/>
<reference evidence="1 2" key="1">
    <citation type="journal article" date="2004" name="Plant Physiol.">
        <title>Sequence and comparative analysis of the maize NB mitochondrial genome.</title>
        <authorList>
            <person name="Clifton S.W."/>
            <person name="Minx P."/>
            <person name="Fauron C.M.-R."/>
            <person name="Gibson M."/>
            <person name="Allen J.O."/>
            <person name="Sun H."/>
            <person name="Thompson M."/>
            <person name="Barbazuk W.B."/>
            <person name="Kanuganti S."/>
            <person name="Tayloe C."/>
            <person name="Meyer L."/>
            <person name="Wilson R.K."/>
            <person name="Newton K.J."/>
        </authorList>
    </citation>
    <scope>NUCLEOTIDE SEQUENCE</scope>
    <source>
        <strain evidence="2">cv. B37N</strain>
    </source>
</reference>
<dbReference type="HOGENOM" id="CLU_1629467_0_0_1"/>
<dbReference type="GeneID" id="4055978"/>